<reference evidence="1 2" key="1">
    <citation type="submission" date="2024-09" db="EMBL/GenBank/DDBJ databases">
        <authorList>
            <person name="Sun Q."/>
            <person name="Mori K."/>
        </authorList>
    </citation>
    <scope>NUCLEOTIDE SEQUENCE [LARGE SCALE GENOMIC DNA]</scope>
    <source>
        <strain evidence="1 2">NCAIM B.02301</strain>
    </source>
</reference>
<proteinExistence type="predicted"/>
<organism evidence="1 2">
    <name type="scientific">Halalkalibacter alkalisediminis</name>
    <dbReference type="NCBI Taxonomy" id="935616"/>
    <lineage>
        <taxon>Bacteria</taxon>
        <taxon>Bacillati</taxon>
        <taxon>Bacillota</taxon>
        <taxon>Bacilli</taxon>
        <taxon>Bacillales</taxon>
        <taxon>Bacillaceae</taxon>
        <taxon>Halalkalibacter</taxon>
    </lineage>
</organism>
<evidence type="ECO:0000313" key="2">
    <source>
        <dbReference type="Proteomes" id="UP001589833"/>
    </source>
</evidence>
<comment type="caution">
    <text evidence="1">The sequence shown here is derived from an EMBL/GenBank/DDBJ whole genome shotgun (WGS) entry which is preliminary data.</text>
</comment>
<sequence>MDPLVMEQLANGDFSAAAQTGDIISWTVEHKDIFSAQYILSLDETLLAADENYNNKALLMVTLFISRMKRFSTSNRRTHSKF</sequence>
<evidence type="ECO:0000313" key="1">
    <source>
        <dbReference type="EMBL" id="MFC0560343.1"/>
    </source>
</evidence>
<protein>
    <submittedName>
        <fullName evidence="1">Uncharacterized protein</fullName>
    </submittedName>
</protein>
<gene>
    <name evidence="1" type="ORF">ACFFH4_15145</name>
</gene>
<keyword evidence="2" id="KW-1185">Reference proteome</keyword>
<dbReference type="EMBL" id="JBHLTR010000022">
    <property type="protein sequence ID" value="MFC0560343.1"/>
    <property type="molecule type" value="Genomic_DNA"/>
</dbReference>
<dbReference type="Proteomes" id="UP001589833">
    <property type="component" value="Unassembled WGS sequence"/>
</dbReference>
<accession>A0ABV6NJL4</accession>
<name>A0ABV6NJL4_9BACI</name>